<dbReference type="SUPFAM" id="SSF52922">
    <property type="entry name" value="TK C-terminal domain-like"/>
    <property type="match status" value="1"/>
</dbReference>
<comment type="caution">
    <text evidence="15">The sequence shown here is derived from an EMBL/GenBank/DDBJ whole genome shotgun (WGS) entry which is preliminary data.</text>
</comment>
<dbReference type="InterPro" id="IPR033248">
    <property type="entry name" value="Transketolase_C"/>
</dbReference>
<evidence type="ECO:0000256" key="9">
    <source>
        <dbReference type="ARBA" id="ARBA00022842"/>
    </source>
</evidence>
<sequence>ITGTDGASHNGMWDMSILQVVPGLRIAAPRDADQLRAQLREAIDVDDAPTVIRYPKETVGEPVPAVDRVGGMDVLARPEDHKGTDSLSGSSARTDVLLVTVGTMAQVGLEVAELLHARGTGCTVVDPRWVKPVDEALPELASRHRLVAVVEDN</sequence>
<dbReference type="EC" id="2.2.1.7" evidence="6"/>
<dbReference type="Gene3D" id="3.40.50.970">
    <property type="match status" value="1"/>
</dbReference>
<feature type="domain" description="Transketolase-like pyrimidine-binding" evidence="13">
    <location>
        <begin position="2"/>
        <end position="59"/>
    </location>
</feature>
<keyword evidence="7" id="KW-0808">Transferase</keyword>
<dbReference type="PROSITE" id="PS00802">
    <property type="entry name" value="TRANSKETOLASE_2"/>
    <property type="match status" value="1"/>
</dbReference>
<comment type="subunit">
    <text evidence="5">Homodimer.</text>
</comment>
<feature type="non-terminal residue" evidence="15">
    <location>
        <position position="1"/>
    </location>
</feature>
<evidence type="ECO:0000259" key="13">
    <source>
        <dbReference type="Pfam" id="PF02779"/>
    </source>
</evidence>
<evidence type="ECO:0000256" key="7">
    <source>
        <dbReference type="ARBA" id="ARBA00022679"/>
    </source>
</evidence>
<evidence type="ECO:0000256" key="5">
    <source>
        <dbReference type="ARBA" id="ARBA00011738"/>
    </source>
</evidence>
<comment type="cofactor">
    <cofactor evidence="1">
        <name>Mg(2+)</name>
        <dbReference type="ChEBI" id="CHEBI:18420"/>
    </cofactor>
</comment>
<keyword evidence="12" id="KW-0414">Isoprene biosynthesis</keyword>
<evidence type="ECO:0000256" key="12">
    <source>
        <dbReference type="ARBA" id="ARBA00023229"/>
    </source>
</evidence>
<dbReference type="Pfam" id="PF02780">
    <property type="entry name" value="Transketolase_C"/>
    <property type="match status" value="1"/>
</dbReference>
<feature type="domain" description="Transketolase C-terminal" evidence="14">
    <location>
        <begin position="92"/>
        <end position="153"/>
    </location>
</feature>
<reference evidence="15 16" key="1">
    <citation type="submission" date="2015-07" db="EMBL/GenBank/DDBJ databases">
        <authorList>
            <person name="Ju K.-S."/>
            <person name="Doroghazi J.R."/>
            <person name="Metcalf W.W."/>
        </authorList>
    </citation>
    <scope>NUCLEOTIDE SEQUENCE [LARGE SCALE GENOMIC DNA]</scope>
    <source>
        <strain evidence="15 16">NRRL B-3589</strain>
    </source>
</reference>
<name>A0ABR5JB08_9ACTN</name>
<dbReference type="InterPro" id="IPR020826">
    <property type="entry name" value="Transketolase_BS"/>
</dbReference>
<evidence type="ECO:0000313" key="15">
    <source>
        <dbReference type="EMBL" id="KOG90575.1"/>
    </source>
</evidence>
<keyword evidence="9" id="KW-0460">Magnesium</keyword>
<evidence type="ECO:0000313" key="16">
    <source>
        <dbReference type="Proteomes" id="UP000037020"/>
    </source>
</evidence>
<comment type="similarity">
    <text evidence="4">Belongs to the transketolase family. DXPS subfamily.</text>
</comment>
<evidence type="ECO:0000259" key="14">
    <source>
        <dbReference type="Pfam" id="PF02780"/>
    </source>
</evidence>
<evidence type="ECO:0000256" key="3">
    <source>
        <dbReference type="ARBA" id="ARBA00004980"/>
    </source>
</evidence>
<dbReference type="InterPro" id="IPR029061">
    <property type="entry name" value="THDP-binding"/>
</dbReference>
<dbReference type="Pfam" id="PF02779">
    <property type="entry name" value="Transket_pyr"/>
    <property type="match status" value="1"/>
</dbReference>
<proteinExistence type="inferred from homology"/>
<evidence type="ECO:0000256" key="11">
    <source>
        <dbReference type="ARBA" id="ARBA00023052"/>
    </source>
</evidence>
<dbReference type="SUPFAM" id="SSF52518">
    <property type="entry name" value="Thiamin diphosphate-binding fold (THDP-binding)"/>
    <property type="match status" value="1"/>
</dbReference>
<keyword evidence="10" id="KW-0784">Thiamine biosynthesis</keyword>
<dbReference type="EMBL" id="LGUT01000651">
    <property type="protein sequence ID" value="KOG90575.1"/>
    <property type="molecule type" value="Genomic_DNA"/>
</dbReference>
<evidence type="ECO:0000256" key="6">
    <source>
        <dbReference type="ARBA" id="ARBA00013150"/>
    </source>
</evidence>
<evidence type="ECO:0000256" key="10">
    <source>
        <dbReference type="ARBA" id="ARBA00022977"/>
    </source>
</evidence>
<feature type="non-terminal residue" evidence="15">
    <location>
        <position position="153"/>
    </location>
</feature>
<dbReference type="Proteomes" id="UP000037020">
    <property type="component" value="Unassembled WGS sequence"/>
</dbReference>
<comment type="pathway">
    <text evidence="3">Metabolic intermediate biosynthesis; 1-deoxy-D-xylulose 5-phosphate biosynthesis; 1-deoxy-D-xylulose 5-phosphate from D-glyceraldehyde 3-phosphate and pyruvate: step 1/1.</text>
</comment>
<evidence type="ECO:0000256" key="2">
    <source>
        <dbReference type="ARBA" id="ARBA00001964"/>
    </source>
</evidence>
<evidence type="ECO:0000256" key="8">
    <source>
        <dbReference type="ARBA" id="ARBA00022723"/>
    </source>
</evidence>
<dbReference type="InterPro" id="IPR005477">
    <property type="entry name" value="Dxylulose-5-P_synthase"/>
</dbReference>
<evidence type="ECO:0000256" key="1">
    <source>
        <dbReference type="ARBA" id="ARBA00001946"/>
    </source>
</evidence>
<comment type="cofactor">
    <cofactor evidence="2">
        <name>thiamine diphosphate</name>
        <dbReference type="ChEBI" id="CHEBI:58937"/>
    </cofactor>
</comment>
<organism evidence="15 16">
    <name type="scientific">Streptomyces varsoviensis</name>
    <dbReference type="NCBI Taxonomy" id="67373"/>
    <lineage>
        <taxon>Bacteria</taxon>
        <taxon>Bacillati</taxon>
        <taxon>Actinomycetota</taxon>
        <taxon>Actinomycetes</taxon>
        <taxon>Kitasatosporales</taxon>
        <taxon>Streptomycetaceae</taxon>
        <taxon>Streptomyces</taxon>
    </lineage>
</organism>
<evidence type="ECO:0000256" key="4">
    <source>
        <dbReference type="ARBA" id="ARBA00011081"/>
    </source>
</evidence>
<keyword evidence="16" id="KW-1185">Reference proteome</keyword>
<accession>A0ABR5JB08</accession>
<dbReference type="PANTHER" id="PTHR43322">
    <property type="entry name" value="1-D-DEOXYXYLULOSE 5-PHOSPHATE SYNTHASE-RELATED"/>
    <property type="match status" value="1"/>
</dbReference>
<dbReference type="InterPro" id="IPR005475">
    <property type="entry name" value="Transketolase-like_Pyr-bd"/>
</dbReference>
<keyword evidence="8" id="KW-0479">Metal-binding</keyword>
<keyword evidence="11" id="KW-0786">Thiamine pyrophosphate</keyword>
<dbReference type="PANTHER" id="PTHR43322:SF5">
    <property type="entry name" value="1-DEOXY-D-XYLULOSE-5-PHOSPHATE SYNTHASE, CHLOROPLASTIC"/>
    <property type="match status" value="1"/>
</dbReference>
<protein>
    <recommendedName>
        <fullName evidence="6">1-deoxy-D-xylulose-5-phosphate synthase</fullName>
        <ecNumber evidence="6">2.2.1.7</ecNumber>
    </recommendedName>
</protein>
<dbReference type="InterPro" id="IPR009014">
    <property type="entry name" value="Transketo_C/PFOR_II"/>
</dbReference>
<gene>
    <name evidence="15" type="ORF">ADK38_07950</name>
</gene>
<dbReference type="Gene3D" id="3.40.50.920">
    <property type="match status" value="1"/>
</dbReference>